<gene>
    <name evidence="1" type="ORF">SAMN05444487_104162</name>
</gene>
<reference evidence="1 2" key="1">
    <citation type="submission" date="2016-10" db="EMBL/GenBank/DDBJ databases">
        <authorList>
            <person name="de Groot N.N."/>
        </authorList>
    </citation>
    <scope>NUCLEOTIDE SEQUENCE [LARGE SCALE GENOMIC DNA]</scope>
    <source>
        <strain evidence="1 2">DSM 45610</strain>
    </source>
</reference>
<dbReference type="STRING" id="1048340.SAMN05444487_104162"/>
<dbReference type="Gene3D" id="3.90.180.10">
    <property type="entry name" value="Medium-chain alcohol dehydrogenases, catalytic domain"/>
    <property type="match status" value="1"/>
</dbReference>
<dbReference type="Proteomes" id="UP000198534">
    <property type="component" value="Unassembled WGS sequence"/>
</dbReference>
<proteinExistence type="predicted"/>
<dbReference type="RefSeq" id="WP_091737529.1">
    <property type="nucleotide sequence ID" value="NZ_FNNQ01000004.1"/>
</dbReference>
<accession>A0A1H2UNA8</accession>
<dbReference type="SUPFAM" id="SSF50129">
    <property type="entry name" value="GroES-like"/>
    <property type="match status" value="1"/>
</dbReference>
<dbReference type="OrthoDB" id="9792162at2"/>
<protein>
    <recommendedName>
        <fullName evidence="3">NADPH2:quinone reductase</fullName>
    </recommendedName>
</protein>
<dbReference type="InterPro" id="IPR011032">
    <property type="entry name" value="GroES-like_sf"/>
</dbReference>
<evidence type="ECO:0000313" key="2">
    <source>
        <dbReference type="Proteomes" id="UP000198534"/>
    </source>
</evidence>
<dbReference type="AlphaFoldDB" id="A0A1H2UNA8"/>
<name>A0A1H2UNA8_9BACL</name>
<sequence>MIGIGICSYRGQEQLSELTITILELEYDDVLIEVKASSVNPVDWKVREGHLNSISEKPNLKKNTRSNKE</sequence>
<evidence type="ECO:0000313" key="1">
    <source>
        <dbReference type="EMBL" id="SDW57623.1"/>
    </source>
</evidence>
<evidence type="ECO:0008006" key="3">
    <source>
        <dbReference type="Google" id="ProtNLM"/>
    </source>
</evidence>
<dbReference type="EMBL" id="FNNQ01000004">
    <property type="protein sequence ID" value="SDW57623.1"/>
    <property type="molecule type" value="Genomic_DNA"/>
</dbReference>
<keyword evidence="2" id="KW-1185">Reference proteome</keyword>
<organism evidence="1 2">
    <name type="scientific">Marininema mesophilum</name>
    <dbReference type="NCBI Taxonomy" id="1048340"/>
    <lineage>
        <taxon>Bacteria</taxon>
        <taxon>Bacillati</taxon>
        <taxon>Bacillota</taxon>
        <taxon>Bacilli</taxon>
        <taxon>Bacillales</taxon>
        <taxon>Thermoactinomycetaceae</taxon>
        <taxon>Marininema</taxon>
    </lineage>
</organism>